<dbReference type="EMBL" id="CP047616">
    <property type="protein sequence ID" value="QIW54907.1"/>
    <property type="molecule type" value="Genomic_DNA"/>
</dbReference>
<dbReference type="PANTHER" id="PTHR43489:SF1">
    <property type="entry name" value="L-RIBULOSE-5-PHOSPHATE 3-EPIMERASE SGBU-RELATED"/>
    <property type="match status" value="1"/>
</dbReference>
<protein>
    <recommendedName>
        <fullName evidence="2">L-ribulose-5-phosphate 3-epimerase</fullName>
    </recommendedName>
</protein>
<feature type="domain" description="Xylose isomerase-like TIM barrel" evidence="3">
    <location>
        <begin position="22"/>
        <end position="264"/>
    </location>
</feature>
<dbReference type="NCBIfam" id="NF009689">
    <property type="entry name" value="PRK13210.1"/>
    <property type="match status" value="1"/>
</dbReference>
<dbReference type="GO" id="GO:0019852">
    <property type="term" value="P:L-ascorbic acid metabolic process"/>
    <property type="evidence" value="ECO:0007669"/>
    <property type="project" value="TreeGrafter"/>
</dbReference>
<evidence type="ECO:0000256" key="2">
    <source>
        <dbReference type="NCBIfam" id="TIGR00542"/>
    </source>
</evidence>
<accession>A0A5R9CJ28</accession>
<dbReference type="InterPro" id="IPR050417">
    <property type="entry name" value="Sugar_Epim/Isomerase"/>
</dbReference>
<sequence length="284" mass="31767">MKMLGIYEKALPKDISWFERLTLAKELGFDFVEMSVDETDERIARLDWTKAERKAIRDAIFELDMPILSMCLSAHRRYSLGSADPDKQEIALALMTKAVDLASDLGIRSIQLAGYDVYYEPKTTMSRNAFIENLQKCVTIAANKSVVLSIEIMDDPFINSISKFLEIKAQIPSPYLQVYPDLGNLSAWPENLVGYELEKGIAAISQVHLKDTLAVTSEFEGKFKNVAFGAGCVDFVGCLKTLKRLNYSGSFVMEMWSETSETPVAEIEKAKGIVLPFLKEAGYA</sequence>
<name>A0A5R9CJ28_9LACT</name>
<dbReference type="PANTHER" id="PTHR43489">
    <property type="entry name" value="ISOMERASE"/>
    <property type="match status" value="1"/>
</dbReference>
<evidence type="ECO:0000259" key="3">
    <source>
        <dbReference type="Pfam" id="PF01261"/>
    </source>
</evidence>
<dbReference type="GeneID" id="93296496"/>
<dbReference type="RefSeq" id="WP_096824039.1">
    <property type="nucleotide sequence ID" value="NZ_BAAAXH010000081.1"/>
</dbReference>
<dbReference type="GO" id="GO:0016861">
    <property type="term" value="F:intramolecular oxidoreductase activity, interconverting aldoses and ketoses"/>
    <property type="evidence" value="ECO:0007669"/>
    <property type="project" value="InterPro"/>
</dbReference>
<dbReference type="AlphaFoldDB" id="A0A5R9CJ28"/>
<dbReference type="GO" id="GO:0034015">
    <property type="term" value="F:L-ribulose-5-phosphate 3-epimerase activity"/>
    <property type="evidence" value="ECO:0007669"/>
    <property type="project" value="TreeGrafter"/>
</dbReference>
<dbReference type="OrthoDB" id="3185623at2"/>
<evidence type="ECO:0000313" key="5">
    <source>
        <dbReference type="Proteomes" id="UP000501945"/>
    </source>
</evidence>
<dbReference type="NCBIfam" id="TIGR00542">
    <property type="entry name" value="hxl6Piso_put"/>
    <property type="match status" value="1"/>
</dbReference>
<dbReference type="Pfam" id="PF01261">
    <property type="entry name" value="AP_endonuc_2"/>
    <property type="match status" value="1"/>
</dbReference>
<dbReference type="NCBIfam" id="NF009688">
    <property type="entry name" value="PRK13209.1"/>
    <property type="match status" value="1"/>
</dbReference>
<dbReference type="InterPro" id="IPR013022">
    <property type="entry name" value="Xyl_isomerase-like_TIM-brl"/>
</dbReference>
<evidence type="ECO:0000313" key="4">
    <source>
        <dbReference type="EMBL" id="QIW54907.1"/>
    </source>
</evidence>
<keyword evidence="1 4" id="KW-0413">Isomerase</keyword>
<dbReference type="InterPro" id="IPR036237">
    <property type="entry name" value="Xyl_isomerase-like_sf"/>
</dbReference>
<dbReference type="Gene3D" id="3.20.20.150">
    <property type="entry name" value="Divalent-metal-dependent TIM barrel enzymes"/>
    <property type="match status" value="1"/>
</dbReference>
<dbReference type="SUPFAM" id="SSF51658">
    <property type="entry name" value="Xylose isomerase-like"/>
    <property type="match status" value="1"/>
</dbReference>
<organism evidence="4 5">
    <name type="scientific">Pseudolactococcus raffinolactis</name>
    <dbReference type="NCBI Taxonomy" id="1366"/>
    <lineage>
        <taxon>Bacteria</taxon>
        <taxon>Bacillati</taxon>
        <taxon>Bacillota</taxon>
        <taxon>Bacilli</taxon>
        <taxon>Lactobacillales</taxon>
        <taxon>Streptococcaceae</taxon>
        <taxon>Pseudolactococcus</taxon>
    </lineage>
</organism>
<reference evidence="4 5" key="1">
    <citation type="submission" date="2019-12" db="EMBL/GenBank/DDBJ databases">
        <title>Whole genome sequences of Lactococcus raffinolactis strains isolated from sewage.</title>
        <authorList>
            <person name="Ybazeta G."/>
            <person name="Ross M."/>
            <person name="Brabant-Kirwan D."/>
            <person name="Saleh M."/>
            <person name="Dillon J.A."/>
            <person name="Splinter K."/>
            <person name="Nokhbeh R."/>
        </authorList>
    </citation>
    <scope>NUCLEOTIDE SEQUENCE [LARGE SCALE GENOMIC DNA]</scope>
    <source>
        <strain evidence="4 5">Lr_19_5</strain>
    </source>
</reference>
<evidence type="ECO:0000256" key="1">
    <source>
        <dbReference type="ARBA" id="ARBA00023235"/>
    </source>
</evidence>
<dbReference type="InterPro" id="IPR004560">
    <property type="entry name" value="L-Ru-5P_3-Epase"/>
</dbReference>
<gene>
    <name evidence="4" type="ORF">GU336_01475</name>
</gene>
<dbReference type="Proteomes" id="UP000501945">
    <property type="component" value="Chromosome"/>
</dbReference>
<proteinExistence type="predicted"/>